<gene>
    <name evidence="2" type="ORF">M513_04262</name>
    <name evidence="3" type="ORF">M514_04262</name>
</gene>
<evidence type="ECO:0000313" key="3">
    <source>
        <dbReference type="EMBL" id="KFD71700.1"/>
    </source>
</evidence>
<evidence type="ECO:0000313" key="4">
    <source>
        <dbReference type="Proteomes" id="UP000030764"/>
    </source>
</evidence>
<name>A0A085MC82_9BILA</name>
<dbReference type="Proteomes" id="UP000030758">
    <property type="component" value="Unassembled WGS sequence"/>
</dbReference>
<keyword evidence="4" id="KW-1185">Reference proteome</keyword>
<feature type="compositionally biased region" description="Polar residues" evidence="1">
    <location>
        <begin position="72"/>
        <end position="83"/>
    </location>
</feature>
<dbReference type="AlphaFoldDB" id="A0A085MC82"/>
<dbReference type="EMBL" id="KL367481">
    <property type="protein sequence ID" value="KFD71700.1"/>
    <property type="molecule type" value="Genomic_DNA"/>
</dbReference>
<protein>
    <submittedName>
        <fullName evidence="2">Uncharacterized protein</fullName>
    </submittedName>
</protein>
<evidence type="ECO:0000313" key="2">
    <source>
        <dbReference type="EMBL" id="KFD54828.1"/>
    </source>
</evidence>
<sequence>MARISYRMRERKTYLHTLLTQCCPKTFASVHIVLQGYMEEPMEASTVFQHSSCLPDYHHLVDLITALEESVKQNQRSRTTQGASKKPKRRRHRVCVSQVSEAQCGEVPNDKAVQFCKRTAAAGRSSSVDEDKRCRWTVEAAAEMSISDNEVSTNTPLWKGNPRIQMNSCNVTESDGLLTDIAGPNLSKRRRRLIKRILVEKCLQTNNNKNQEEMDVDFDTPSVSTSASALRLPMRFCSESSMELDGGCNRPVGTESDGDVSTGDNGNDGDDEQSDWYHDGSSLMTENEYLGVPDFKAYALAKINVAVVKSRLIRAASSETDAEAPAVTKRTRRDIGPVRN</sequence>
<organism evidence="2 4">
    <name type="scientific">Trichuris suis</name>
    <name type="common">pig whipworm</name>
    <dbReference type="NCBI Taxonomy" id="68888"/>
    <lineage>
        <taxon>Eukaryota</taxon>
        <taxon>Metazoa</taxon>
        <taxon>Ecdysozoa</taxon>
        <taxon>Nematoda</taxon>
        <taxon>Enoplea</taxon>
        <taxon>Dorylaimia</taxon>
        <taxon>Trichinellida</taxon>
        <taxon>Trichuridae</taxon>
        <taxon>Trichuris</taxon>
    </lineage>
</organism>
<dbReference type="EMBL" id="KL363204">
    <property type="protein sequence ID" value="KFD54828.1"/>
    <property type="molecule type" value="Genomic_DNA"/>
</dbReference>
<evidence type="ECO:0000256" key="1">
    <source>
        <dbReference type="SAM" id="MobiDB-lite"/>
    </source>
</evidence>
<proteinExistence type="predicted"/>
<feature type="region of interest" description="Disordered" evidence="1">
    <location>
        <begin position="242"/>
        <end position="279"/>
    </location>
</feature>
<dbReference type="Proteomes" id="UP000030764">
    <property type="component" value="Unassembled WGS sequence"/>
</dbReference>
<reference evidence="2 4" key="1">
    <citation type="journal article" date="2014" name="Nat. Genet.">
        <title>Genome and transcriptome of the porcine whipworm Trichuris suis.</title>
        <authorList>
            <person name="Jex A.R."/>
            <person name="Nejsum P."/>
            <person name="Schwarz E.M."/>
            <person name="Hu L."/>
            <person name="Young N.D."/>
            <person name="Hall R.S."/>
            <person name="Korhonen P.K."/>
            <person name="Liao S."/>
            <person name="Thamsborg S."/>
            <person name="Xia J."/>
            <person name="Xu P."/>
            <person name="Wang S."/>
            <person name="Scheerlinck J.P."/>
            <person name="Hofmann A."/>
            <person name="Sternberg P.W."/>
            <person name="Wang J."/>
            <person name="Gasser R.B."/>
        </authorList>
    </citation>
    <scope>NUCLEOTIDE SEQUENCE [LARGE SCALE GENOMIC DNA]</scope>
    <source>
        <strain evidence="3">DCEP-RM93F</strain>
        <strain evidence="2">DCEP-RM93M</strain>
    </source>
</reference>
<feature type="region of interest" description="Disordered" evidence="1">
    <location>
        <begin position="317"/>
        <end position="340"/>
    </location>
</feature>
<feature type="region of interest" description="Disordered" evidence="1">
    <location>
        <begin position="71"/>
        <end position="92"/>
    </location>
</feature>
<accession>A0A085MC82</accession>